<sequence length="429" mass="48777">MKVNKFEDVEKNVVQLEIEVDAAKFEEGMQQSFKKNASKFNVPGFRKGKAPRNIVERYYGEQALYDDAINIVCSEAYDQAVEEKNLEPVDRPEIDIVQIGNKENLIFTARVTTKPEVELGAYMGVEVTKADAIVTEDDVEKEFEKVVEKNSRLVTITERPVQSGDTAVIDFEGFIDSVPFEGGKGTDYSLVIGSGTFIPGFEDQLIGKNTGEELDVNVTFPEEYGKEELNGKPALFKVTVKEIKVKELPVVDDEFAKDISEFDTLEEYKKDLRNKLEETAKHKAEHENEESVIQKIAENAAVEIPKVMVEKQIDVMTRDFDMRLRYQGLDLQRYLELMGMDFEAFRGQFAARAENEVKVQLVVEKISKIENVEVSETEVEEEIAKTAEAYKQSAEDLKKSLRAEDMEYLKKDIAFRKTIKLLVENAKLA</sequence>
<evidence type="ECO:0000313" key="18">
    <source>
        <dbReference type="Proteomes" id="UP000191554"/>
    </source>
</evidence>
<dbReference type="Pfam" id="PF05698">
    <property type="entry name" value="Trigger_C"/>
    <property type="match status" value="1"/>
</dbReference>
<dbReference type="HAMAP" id="MF_00303">
    <property type="entry name" value="Trigger_factor_Tig"/>
    <property type="match status" value="1"/>
</dbReference>
<evidence type="ECO:0000313" key="17">
    <source>
        <dbReference type="EMBL" id="OPX42940.1"/>
    </source>
</evidence>
<dbReference type="GO" id="GO:0051301">
    <property type="term" value="P:cell division"/>
    <property type="evidence" value="ECO:0007669"/>
    <property type="project" value="UniProtKB-KW"/>
</dbReference>
<evidence type="ECO:0000256" key="10">
    <source>
        <dbReference type="ARBA" id="ARBA00024849"/>
    </source>
</evidence>
<proteinExistence type="inferred from homology"/>
<evidence type="ECO:0000256" key="4">
    <source>
        <dbReference type="ARBA" id="ARBA00016902"/>
    </source>
</evidence>
<dbReference type="InterPro" id="IPR046357">
    <property type="entry name" value="PPIase_dom_sf"/>
</dbReference>
<evidence type="ECO:0000256" key="5">
    <source>
        <dbReference type="ARBA" id="ARBA00022618"/>
    </source>
</evidence>
<evidence type="ECO:0000256" key="7">
    <source>
        <dbReference type="ARBA" id="ARBA00023186"/>
    </source>
</evidence>
<keyword evidence="5 12" id="KW-0132">Cell division</keyword>
<keyword evidence="12" id="KW-0963">Cytoplasm</keyword>
<keyword evidence="6 12" id="KW-0697">Rotamase</keyword>
<reference evidence="17 18" key="1">
    <citation type="submission" date="2017-03" db="EMBL/GenBank/DDBJ databases">
        <title>Genome sequence of Clostridium hungatei DSM 14427.</title>
        <authorList>
            <person name="Poehlein A."/>
            <person name="Daniel R."/>
        </authorList>
    </citation>
    <scope>NUCLEOTIDE SEQUENCE [LARGE SCALE GENOMIC DNA]</scope>
    <source>
        <strain evidence="17 18">DSM 14427</strain>
    </source>
</reference>
<comment type="catalytic activity">
    <reaction evidence="1 12 13">
        <text>[protein]-peptidylproline (omega=180) = [protein]-peptidylproline (omega=0)</text>
        <dbReference type="Rhea" id="RHEA:16237"/>
        <dbReference type="Rhea" id="RHEA-COMP:10747"/>
        <dbReference type="Rhea" id="RHEA-COMP:10748"/>
        <dbReference type="ChEBI" id="CHEBI:83833"/>
        <dbReference type="ChEBI" id="CHEBI:83834"/>
        <dbReference type="EC" id="5.2.1.8"/>
    </reaction>
</comment>
<dbReference type="Proteomes" id="UP000191554">
    <property type="component" value="Unassembled WGS sequence"/>
</dbReference>
<keyword evidence="18" id="KW-1185">Reference proteome</keyword>
<feature type="coiled-coil region" evidence="15">
    <location>
        <begin position="262"/>
        <end position="289"/>
    </location>
</feature>
<dbReference type="PIRSF" id="PIRSF003095">
    <property type="entry name" value="Trigger_factor"/>
    <property type="match status" value="1"/>
</dbReference>
<dbReference type="SUPFAM" id="SSF54534">
    <property type="entry name" value="FKBP-like"/>
    <property type="match status" value="1"/>
</dbReference>
<name>A0A1V4SGF5_RUMHU</name>
<dbReference type="InterPro" id="IPR008881">
    <property type="entry name" value="Trigger_fac_ribosome-bd_bac"/>
</dbReference>
<dbReference type="InterPro" id="IPR001179">
    <property type="entry name" value="PPIase_FKBP_dom"/>
</dbReference>
<evidence type="ECO:0000256" key="2">
    <source>
        <dbReference type="ARBA" id="ARBA00005464"/>
    </source>
</evidence>
<comment type="domain">
    <text evidence="12">Consists of 3 domains; the N-terminus binds the ribosome, the middle domain has PPIase activity, while the C-terminus has intrinsic chaperone activity on its own.</text>
</comment>
<feature type="domain" description="PPIase FKBP-type" evidence="16">
    <location>
        <begin position="164"/>
        <end position="249"/>
    </location>
</feature>
<dbReference type="SUPFAM" id="SSF102735">
    <property type="entry name" value="Trigger factor ribosome-binding domain"/>
    <property type="match status" value="1"/>
</dbReference>
<evidence type="ECO:0000256" key="13">
    <source>
        <dbReference type="PROSITE-ProRule" id="PRU00277"/>
    </source>
</evidence>
<dbReference type="InterPro" id="IPR008880">
    <property type="entry name" value="Trigger_fac_C"/>
</dbReference>
<dbReference type="Gene3D" id="1.10.3120.10">
    <property type="entry name" value="Trigger factor, C-terminal domain"/>
    <property type="match status" value="1"/>
</dbReference>
<dbReference type="PROSITE" id="PS50059">
    <property type="entry name" value="FKBP_PPIASE"/>
    <property type="match status" value="1"/>
</dbReference>
<gene>
    <name evidence="12 17" type="primary">tig</name>
    <name evidence="17" type="ORF">CLHUN_30840</name>
</gene>
<keyword evidence="8 12" id="KW-0413">Isomerase</keyword>
<dbReference type="PANTHER" id="PTHR30560">
    <property type="entry name" value="TRIGGER FACTOR CHAPERONE AND PEPTIDYL-PROLYL CIS/TRANS ISOMERASE"/>
    <property type="match status" value="1"/>
</dbReference>
<comment type="similarity">
    <text evidence="2 12 14">Belongs to the FKBP-type PPIase family. Tig subfamily.</text>
</comment>
<dbReference type="Gene3D" id="3.30.70.1050">
    <property type="entry name" value="Trigger factor ribosome-binding domain"/>
    <property type="match status" value="1"/>
</dbReference>
<keyword evidence="15" id="KW-0175">Coiled coil</keyword>
<dbReference type="Gene3D" id="3.10.50.40">
    <property type="match status" value="1"/>
</dbReference>
<dbReference type="NCBIfam" id="TIGR00115">
    <property type="entry name" value="tig"/>
    <property type="match status" value="1"/>
</dbReference>
<dbReference type="EC" id="5.2.1.8" evidence="3 12"/>
<keyword evidence="7 12" id="KW-0143">Chaperone</keyword>
<evidence type="ECO:0000256" key="1">
    <source>
        <dbReference type="ARBA" id="ARBA00000971"/>
    </source>
</evidence>
<dbReference type="GO" id="GO:0044183">
    <property type="term" value="F:protein folding chaperone"/>
    <property type="evidence" value="ECO:0007669"/>
    <property type="project" value="TreeGrafter"/>
</dbReference>
<evidence type="ECO:0000256" key="8">
    <source>
        <dbReference type="ARBA" id="ARBA00023235"/>
    </source>
</evidence>
<dbReference type="GO" id="GO:0015031">
    <property type="term" value="P:protein transport"/>
    <property type="evidence" value="ECO:0007669"/>
    <property type="project" value="UniProtKB-UniRule"/>
</dbReference>
<organism evidence="17 18">
    <name type="scientific">Ruminiclostridium hungatei</name>
    <name type="common">Clostridium hungatei</name>
    <dbReference type="NCBI Taxonomy" id="48256"/>
    <lineage>
        <taxon>Bacteria</taxon>
        <taxon>Bacillati</taxon>
        <taxon>Bacillota</taxon>
        <taxon>Clostridia</taxon>
        <taxon>Eubacteriales</taxon>
        <taxon>Oscillospiraceae</taxon>
        <taxon>Ruminiclostridium</taxon>
    </lineage>
</organism>
<dbReference type="InterPro" id="IPR005215">
    <property type="entry name" value="Trig_fac"/>
</dbReference>
<evidence type="ECO:0000259" key="16">
    <source>
        <dbReference type="PROSITE" id="PS50059"/>
    </source>
</evidence>
<dbReference type="GO" id="GO:0043022">
    <property type="term" value="F:ribosome binding"/>
    <property type="evidence" value="ECO:0007669"/>
    <property type="project" value="TreeGrafter"/>
</dbReference>
<dbReference type="OrthoDB" id="9767721at2"/>
<dbReference type="EMBL" id="MZGX01000022">
    <property type="protein sequence ID" value="OPX42940.1"/>
    <property type="molecule type" value="Genomic_DNA"/>
</dbReference>
<dbReference type="InterPro" id="IPR036611">
    <property type="entry name" value="Trigger_fac_ribosome-bd_sf"/>
</dbReference>
<evidence type="ECO:0000256" key="14">
    <source>
        <dbReference type="RuleBase" id="RU003914"/>
    </source>
</evidence>
<dbReference type="GO" id="GO:0005737">
    <property type="term" value="C:cytoplasm"/>
    <property type="evidence" value="ECO:0007669"/>
    <property type="project" value="UniProtKB-SubCell"/>
</dbReference>
<evidence type="ECO:0000256" key="3">
    <source>
        <dbReference type="ARBA" id="ARBA00013194"/>
    </source>
</evidence>
<dbReference type="RefSeq" id="WP_080065523.1">
    <property type="nucleotide sequence ID" value="NZ_MZGX01000022.1"/>
</dbReference>
<dbReference type="GO" id="GO:0043335">
    <property type="term" value="P:protein unfolding"/>
    <property type="evidence" value="ECO:0007669"/>
    <property type="project" value="TreeGrafter"/>
</dbReference>
<evidence type="ECO:0000256" key="15">
    <source>
        <dbReference type="SAM" id="Coils"/>
    </source>
</evidence>
<evidence type="ECO:0000256" key="9">
    <source>
        <dbReference type="ARBA" id="ARBA00023306"/>
    </source>
</evidence>
<dbReference type="Pfam" id="PF05697">
    <property type="entry name" value="Trigger_N"/>
    <property type="match status" value="1"/>
</dbReference>
<comment type="function">
    <text evidence="10 12">Involved in protein export. Acts as a chaperone by maintaining the newly synthesized protein in an open conformation. Functions as a peptidyl-prolyl cis-trans isomerase.</text>
</comment>
<dbReference type="Pfam" id="PF00254">
    <property type="entry name" value="FKBP_C"/>
    <property type="match status" value="1"/>
</dbReference>
<evidence type="ECO:0000256" key="12">
    <source>
        <dbReference type="HAMAP-Rule" id="MF_00303"/>
    </source>
</evidence>
<dbReference type="FunFam" id="3.10.50.40:FF:000001">
    <property type="entry name" value="Trigger factor"/>
    <property type="match status" value="1"/>
</dbReference>
<accession>A0A1V4SGF5</accession>
<protein>
    <recommendedName>
        <fullName evidence="4 12">Trigger factor</fullName>
        <shortName evidence="12">TF</shortName>
        <ecNumber evidence="3 12">5.2.1.8</ecNumber>
    </recommendedName>
    <alternativeName>
        <fullName evidence="11 12">PPIase</fullName>
    </alternativeName>
</protein>
<dbReference type="InterPro" id="IPR027304">
    <property type="entry name" value="Trigger_fact/SurA_dom_sf"/>
</dbReference>
<dbReference type="SUPFAM" id="SSF109998">
    <property type="entry name" value="Triger factor/SurA peptide-binding domain-like"/>
    <property type="match status" value="1"/>
</dbReference>
<dbReference type="GO" id="GO:0003755">
    <property type="term" value="F:peptidyl-prolyl cis-trans isomerase activity"/>
    <property type="evidence" value="ECO:0007669"/>
    <property type="project" value="UniProtKB-UniRule"/>
</dbReference>
<evidence type="ECO:0000256" key="6">
    <source>
        <dbReference type="ARBA" id="ARBA00023110"/>
    </source>
</evidence>
<dbReference type="STRING" id="48256.CLHUN_30840"/>
<dbReference type="AlphaFoldDB" id="A0A1V4SGF5"/>
<keyword evidence="9 12" id="KW-0131">Cell cycle</keyword>
<dbReference type="InterPro" id="IPR037041">
    <property type="entry name" value="Trigger_fac_C_sf"/>
</dbReference>
<comment type="caution">
    <text evidence="17">The sequence shown here is derived from an EMBL/GenBank/DDBJ whole genome shotgun (WGS) entry which is preliminary data.</text>
</comment>
<dbReference type="PANTHER" id="PTHR30560:SF3">
    <property type="entry name" value="TRIGGER FACTOR-LIKE PROTEIN TIG, CHLOROPLASTIC"/>
    <property type="match status" value="1"/>
</dbReference>
<evidence type="ECO:0000256" key="11">
    <source>
        <dbReference type="ARBA" id="ARBA00029986"/>
    </source>
</evidence>
<dbReference type="GO" id="GO:0051083">
    <property type="term" value="P:'de novo' cotranslational protein folding"/>
    <property type="evidence" value="ECO:0007669"/>
    <property type="project" value="TreeGrafter"/>
</dbReference>
<comment type="subcellular location">
    <subcellularLocation>
        <location evidence="12">Cytoplasm</location>
    </subcellularLocation>
    <text evidence="12">About half TF is bound to the ribosome near the polypeptide exit tunnel while the other half is free in the cytoplasm.</text>
</comment>